<dbReference type="Pfam" id="PF12327">
    <property type="entry name" value="FtsZ_C"/>
    <property type="match status" value="1"/>
</dbReference>
<evidence type="ECO:0000256" key="2">
    <source>
        <dbReference type="ARBA" id="ARBA00022741"/>
    </source>
</evidence>
<dbReference type="Proteomes" id="UP000782843">
    <property type="component" value="Unassembled WGS sequence"/>
</dbReference>
<dbReference type="InterPro" id="IPR000158">
    <property type="entry name" value="Cell_div_FtsZ"/>
</dbReference>
<evidence type="ECO:0000259" key="8">
    <source>
        <dbReference type="SMART" id="SM00864"/>
    </source>
</evidence>
<evidence type="ECO:0000259" key="9">
    <source>
        <dbReference type="SMART" id="SM00865"/>
    </source>
</evidence>
<keyword evidence="4 6" id="KW-0131">Cell cycle</keyword>
<evidence type="ECO:0000256" key="4">
    <source>
        <dbReference type="HAMAP-Rule" id="MF_00909"/>
    </source>
</evidence>
<dbReference type="InterPro" id="IPR008280">
    <property type="entry name" value="Tub_FtsZ_C"/>
</dbReference>
<evidence type="ECO:0000256" key="6">
    <source>
        <dbReference type="RuleBase" id="RU000631"/>
    </source>
</evidence>
<evidence type="ECO:0000256" key="1">
    <source>
        <dbReference type="ARBA" id="ARBA00009690"/>
    </source>
</evidence>
<keyword evidence="4" id="KW-0963">Cytoplasm</keyword>
<sequence>MLIKPTATNLAKIKVIGVGGGGNNAINTMIDNYDIQGVEFIAVNTDAQALSNSKAEVKLQIGEELTRGLGSGGDKGVGRQAAEESVDLIHEHLAGSDMVFITCGMGGGTGTGAAPVIAGIAKNLGALTVAIVTKPFNFEGTRRMNSAVEGLEELRPKVDTLITVPNQRLLEIIDEKISFLEALKKVDDILGQGVKSIAHLITQTGLVNVDFADVKSIMSDAGSALMGIGEASGPERAVEAAKLAVSSPLLEVSIDGATGVLFNVIGGADMGMTEIDEAAQLIHGVVDPNANIIFGATIDQELKDTIQITVLATGFDDSISTSSVPRINVINTQPSYSQDDEPAPVKKPMAKSSLGLDSNYGDDDDEELEKPAFLRED</sequence>
<dbReference type="PANTHER" id="PTHR30314">
    <property type="entry name" value="CELL DIVISION PROTEIN FTSZ-RELATED"/>
    <property type="match status" value="1"/>
</dbReference>
<keyword evidence="4 6" id="KW-0717">Septation</keyword>
<comment type="function">
    <text evidence="4 6">Essential cell division protein that forms a contractile ring structure (Z ring) at the future cell division site. The regulation of the ring assembly controls the timing and the location of cell division. One of the functions of the FtsZ ring is to recruit other cell division proteins to the septum to produce a new cell wall between the dividing cells. Binds GTP and shows GTPase activity.</text>
</comment>
<reference evidence="10" key="2">
    <citation type="journal article" date="2021" name="Microbiome">
        <title>Successional dynamics and alternative stable states in a saline activated sludge microbial community over 9 years.</title>
        <authorList>
            <person name="Wang Y."/>
            <person name="Ye J."/>
            <person name="Ju F."/>
            <person name="Liu L."/>
            <person name="Boyd J.A."/>
            <person name="Deng Y."/>
            <person name="Parks D.H."/>
            <person name="Jiang X."/>
            <person name="Yin X."/>
            <person name="Woodcroft B.J."/>
            <person name="Tyson G.W."/>
            <person name="Hugenholtz P."/>
            <person name="Polz M.F."/>
            <person name="Zhang T."/>
        </authorList>
    </citation>
    <scope>NUCLEOTIDE SEQUENCE</scope>
    <source>
        <strain evidence="10">HKST-UBA10</strain>
    </source>
</reference>
<dbReference type="EMBL" id="JAGQLG010000049">
    <property type="protein sequence ID" value="MCA9382039.1"/>
    <property type="molecule type" value="Genomic_DNA"/>
</dbReference>
<accession>A0A955L366</accession>
<protein>
    <recommendedName>
        <fullName evidence="4 5">Cell division protein FtsZ</fullName>
    </recommendedName>
</protein>
<comment type="caution">
    <text evidence="10">The sequence shown here is derived from an EMBL/GenBank/DDBJ whole genome shotgun (WGS) entry which is preliminary data.</text>
</comment>
<feature type="domain" description="Tubulin/FtsZ GTPase" evidence="8">
    <location>
        <begin position="12"/>
        <end position="205"/>
    </location>
</feature>
<reference evidence="10" key="1">
    <citation type="submission" date="2020-04" db="EMBL/GenBank/DDBJ databases">
        <authorList>
            <person name="Zhang T."/>
        </authorList>
    </citation>
    <scope>NUCLEOTIDE SEQUENCE</scope>
    <source>
        <strain evidence="10">HKST-UBA10</strain>
    </source>
</reference>
<dbReference type="Gene3D" id="3.40.50.1440">
    <property type="entry name" value="Tubulin/FtsZ, GTPase domain"/>
    <property type="match status" value="1"/>
</dbReference>
<organism evidence="10 11">
    <name type="scientific">Candidatus Dojkabacteria bacterium</name>
    <dbReference type="NCBI Taxonomy" id="2099670"/>
    <lineage>
        <taxon>Bacteria</taxon>
        <taxon>Candidatus Dojkabacteria</taxon>
    </lineage>
</organism>
<comment type="similarity">
    <text evidence="1 4 6">Belongs to the FtsZ family.</text>
</comment>
<feature type="binding site" evidence="4">
    <location>
        <begin position="20"/>
        <end position="24"/>
    </location>
    <ligand>
        <name>GTP</name>
        <dbReference type="ChEBI" id="CHEBI:37565"/>
    </ligand>
</feature>
<dbReference type="GO" id="GO:0005737">
    <property type="term" value="C:cytoplasm"/>
    <property type="evidence" value="ECO:0007669"/>
    <property type="project" value="UniProtKB-SubCell"/>
</dbReference>
<feature type="binding site" evidence="4">
    <location>
        <position position="143"/>
    </location>
    <ligand>
        <name>GTP</name>
        <dbReference type="ChEBI" id="CHEBI:37565"/>
    </ligand>
</feature>
<evidence type="ECO:0000313" key="11">
    <source>
        <dbReference type="Proteomes" id="UP000782843"/>
    </source>
</evidence>
<dbReference type="GO" id="GO:0005525">
    <property type="term" value="F:GTP binding"/>
    <property type="evidence" value="ECO:0007669"/>
    <property type="project" value="UniProtKB-UniRule"/>
</dbReference>
<dbReference type="InterPro" id="IPR036525">
    <property type="entry name" value="Tubulin/FtsZ_GTPase_sf"/>
</dbReference>
<keyword evidence="2 4" id="KW-0547">Nucleotide-binding</keyword>
<feature type="domain" description="Tubulin/FtsZ 2-layer sandwich" evidence="9">
    <location>
        <begin position="207"/>
        <end position="324"/>
    </location>
</feature>
<dbReference type="InterPro" id="IPR018316">
    <property type="entry name" value="Tubulin/FtsZ_2-layer-sand-dom"/>
</dbReference>
<feature type="region of interest" description="Disordered" evidence="7">
    <location>
        <begin position="332"/>
        <end position="377"/>
    </location>
</feature>
<dbReference type="InterPro" id="IPR003008">
    <property type="entry name" value="Tubulin_FtsZ_GTPase"/>
</dbReference>
<dbReference type="SUPFAM" id="SSF55307">
    <property type="entry name" value="Tubulin C-terminal domain-like"/>
    <property type="match status" value="1"/>
</dbReference>
<dbReference type="HAMAP" id="MF_00909">
    <property type="entry name" value="FtsZ"/>
    <property type="match status" value="1"/>
</dbReference>
<dbReference type="GO" id="GO:0043093">
    <property type="term" value="P:FtsZ-dependent cytokinesis"/>
    <property type="evidence" value="ECO:0007669"/>
    <property type="project" value="UniProtKB-UniRule"/>
</dbReference>
<evidence type="ECO:0000256" key="3">
    <source>
        <dbReference type="ARBA" id="ARBA00023134"/>
    </source>
</evidence>
<dbReference type="InterPro" id="IPR020805">
    <property type="entry name" value="Cell_div_FtsZ_CS"/>
</dbReference>
<dbReference type="InterPro" id="IPR024757">
    <property type="entry name" value="FtsZ_C"/>
</dbReference>
<proteinExistence type="inferred from homology"/>
<dbReference type="GO" id="GO:0000917">
    <property type="term" value="P:division septum assembly"/>
    <property type="evidence" value="ECO:0007669"/>
    <property type="project" value="UniProtKB-KW"/>
</dbReference>
<dbReference type="NCBIfam" id="TIGR00065">
    <property type="entry name" value="ftsZ"/>
    <property type="match status" value="1"/>
</dbReference>
<dbReference type="PANTHER" id="PTHR30314:SF3">
    <property type="entry name" value="MITOCHONDRIAL DIVISION PROTEIN FSZA"/>
    <property type="match status" value="1"/>
</dbReference>
<dbReference type="InterPro" id="IPR045061">
    <property type="entry name" value="FtsZ/CetZ"/>
</dbReference>
<dbReference type="CDD" id="cd02201">
    <property type="entry name" value="FtsZ_type1"/>
    <property type="match status" value="1"/>
</dbReference>
<name>A0A955L366_9BACT</name>
<feature type="binding site" evidence="4">
    <location>
        <begin position="108"/>
        <end position="110"/>
    </location>
    <ligand>
        <name>GTP</name>
        <dbReference type="ChEBI" id="CHEBI:37565"/>
    </ligand>
</feature>
<dbReference type="SUPFAM" id="SSF52490">
    <property type="entry name" value="Tubulin nucleotide-binding domain-like"/>
    <property type="match status" value="1"/>
</dbReference>
<dbReference type="GO" id="GO:0051258">
    <property type="term" value="P:protein polymerization"/>
    <property type="evidence" value="ECO:0007669"/>
    <property type="project" value="UniProtKB-UniRule"/>
</dbReference>
<dbReference type="InterPro" id="IPR037103">
    <property type="entry name" value="Tubulin/FtsZ-like_C"/>
</dbReference>
<feature type="binding site" evidence="4">
    <location>
        <position position="139"/>
    </location>
    <ligand>
        <name>GTP</name>
        <dbReference type="ChEBI" id="CHEBI:37565"/>
    </ligand>
</feature>
<evidence type="ECO:0000313" key="10">
    <source>
        <dbReference type="EMBL" id="MCA9382039.1"/>
    </source>
</evidence>
<dbReference type="FunFam" id="3.40.50.1440:FF:000001">
    <property type="entry name" value="Cell division protein FtsZ"/>
    <property type="match status" value="1"/>
</dbReference>
<dbReference type="AlphaFoldDB" id="A0A955L366"/>
<comment type="subunit">
    <text evidence="4">Homodimer. Polymerizes to form a dynamic ring structure in a strictly GTP-dependent manner. Interacts directly with several other division proteins.</text>
</comment>
<dbReference type="Gene3D" id="3.30.1330.20">
    <property type="entry name" value="Tubulin/FtsZ, C-terminal domain"/>
    <property type="match status" value="1"/>
</dbReference>
<dbReference type="GO" id="GO:0003924">
    <property type="term" value="F:GTPase activity"/>
    <property type="evidence" value="ECO:0007669"/>
    <property type="project" value="UniProtKB-UniRule"/>
</dbReference>
<evidence type="ECO:0000256" key="5">
    <source>
        <dbReference type="NCBIfam" id="TIGR00065"/>
    </source>
</evidence>
<dbReference type="SMART" id="SM00864">
    <property type="entry name" value="Tubulin"/>
    <property type="match status" value="1"/>
</dbReference>
<dbReference type="PROSITE" id="PS01135">
    <property type="entry name" value="FTSZ_2"/>
    <property type="match status" value="1"/>
</dbReference>
<dbReference type="GO" id="GO:0032153">
    <property type="term" value="C:cell division site"/>
    <property type="evidence" value="ECO:0007669"/>
    <property type="project" value="UniProtKB-UniRule"/>
</dbReference>
<dbReference type="SMART" id="SM00865">
    <property type="entry name" value="Tubulin_C"/>
    <property type="match status" value="1"/>
</dbReference>
<dbReference type="PRINTS" id="PR00423">
    <property type="entry name" value="CELLDVISFTSZ"/>
</dbReference>
<keyword evidence="4 6" id="KW-0132">Cell division</keyword>
<keyword evidence="3 4" id="KW-0342">GTP-binding</keyword>
<dbReference type="Pfam" id="PF00091">
    <property type="entry name" value="Tubulin"/>
    <property type="match status" value="1"/>
</dbReference>
<feature type="binding site" evidence="4">
    <location>
        <position position="187"/>
    </location>
    <ligand>
        <name>GTP</name>
        <dbReference type="ChEBI" id="CHEBI:37565"/>
    </ligand>
</feature>
<gene>
    <name evidence="4 10" type="primary">ftsZ</name>
    <name evidence="10" type="ORF">KC660_01370</name>
</gene>
<evidence type="ECO:0000256" key="7">
    <source>
        <dbReference type="SAM" id="MobiDB-lite"/>
    </source>
</evidence>
<comment type="subcellular location">
    <subcellularLocation>
        <location evidence="4">Cytoplasm</location>
    </subcellularLocation>
    <text evidence="4">Assembles at midcell at the inner surface of the cytoplasmic membrane.</text>
</comment>